<proteinExistence type="predicted"/>
<keyword evidence="2" id="KW-0732">Signal</keyword>
<comment type="caution">
    <text evidence="3">The sequence shown here is derived from an EMBL/GenBank/DDBJ whole genome shotgun (WGS) entry which is preliminary data.</text>
</comment>
<gene>
    <name evidence="3" type="ORF">FQA47_023019</name>
</gene>
<evidence type="ECO:0000256" key="2">
    <source>
        <dbReference type="SAM" id="SignalP"/>
    </source>
</evidence>
<feature type="compositionally biased region" description="Polar residues" evidence="1">
    <location>
        <begin position="127"/>
        <end position="139"/>
    </location>
</feature>
<dbReference type="EMBL" id="WKFB01000255">
    <property type="protein sequence ID" value="KAF6729396.1"/>
    <property type="molecule type" value="Genomic_DNA"/>
</dbReference>
<dbReference type="AlphaFoldDB" id="A0A834FCF2"/>
<sequence length="139" mass="14925">MQMVGRVCRLSAVVVVTISSLLRQEPCLEAVRDRGGTTPVSPQACQRLRLTVHRIVSTNGLAPFSTPPGLPPPSPPSHLPPPWLCSKVRQVTVSSSVIRCHSSAARARAEGGGRAERQALRRGENAQLGSCHTHNTHTQ</sequence>
<feature type="region of interest" description="Disordered" evidence="1">
    <location>
        <begin position="103"/>
        <end position="139"/>
    </location>
</feature>
<name>A0A834FCF2_ORYME</name>
<evidence type="ECO:0000313" key="4">
    <source>
        <dbReference type="Proteomes" id="UP000646548"/>
    </source>
</evidence>
<evidence type="ECO:0000313" key="3">
    <source>
        <dbReference type="EMBL" id="KAF6729396.1"/>
    </source>
</evidence>
<dbReference type="Proteomes" id="UP000646548">
    <property type="component" value="Unassembled WGS sequence"/>
</dbReference>
<feature type="region of interest" description="Disordered" evidence="1">
    <location>
        <begin position="60"/>
        <end position="81"/>
    </location>
</feature>
<accession>A0A834FCF2</accession>
<evidence type="ECO:0008006" key="5">
    <source>
        <dbReference type="Google" id="ProtNLM"/>
    </source>
</evidence>
<protein>
    <recommendedName>
        <fullName evidence="5">Secreted protein</fullName>
    </recommendedName>
</protein>
<feature type="signal peptide" evidence="2">
    <location>
        <begin position="1"/>
        <end position="23"/>
    </location>
</feature>
<organism evidence="3 4">
    <name type="scientific">Oryzias melastigma</name>
    <name type="common">Marine medaka</name>
    <dbReference type="NCBI Taxonomy" id="30732"/>
    <lineage>
        <taxon>Eukaryota</taxon>
        <taxon>Metazoa</taxon>
        <taxon>Chordata</taxon>
        <taxon>Craniata</taxon>
        <taxon>Vertebrata</taxon>
        <taxon>Euteleostomi</taxon>
        <taxon>Actinopterygii</taxon>
        <taxon>Neopterygii</taxon>
        <taxon>Teleostei</taxon>
        <taxon>Neoteleostei</taxon>
        <taxon>Acanthomorphata</taxon>
        <taxon>Ovalentaria</taxon>
        <taxon>Atherinomorphae</taxon>
        <taxon>Beloniformes</taxon>
        <taxon>Adrianichthyidae</taxon>
        <taxon>Oryziinae</taxon>
        <taxon>Oryzias</taxon>
    </lineage>
</organism>
<feature type="chain" id="PRO_5032990969" description="Secreted protein" evidence="2">
    <location>
        <begin position="24"/>
        <end position="139"/>
    </location>
</feature>
<feature type="compositionally biased region" description="Pro residues" evidence="1">
    <location>
        <begin position="65"/>
        <end position="81"/>
    </location>
</feature>
<feature type="compositionally biased region" description="Basic and acidic residues" evidence="1">
    <location>
        <begin position="107"/>
        <end position="124"/>
    </location>
</feature>
<reference evidence="3" key="1">
    <citation type="journal article" name="BMC Genomics">
        <title>Long-read sequencing and de novo genome assembly of marine medaka (Oryzias melastigma).</title>
        <authorList>
            <person name="Liang P."/>
            <person name="Saqib H.S.A."/>
            <person name="Ni X."/>
            <person name="Shen Y."/>
        </authorList>
    </citation>
    <scope>NUCLEOTIDE SEQUENCE</scope>
    <source>
        <strain evidence="3">Bigg-433</strain>
    </source>
</reference>
<evidence type="ECO:0000256" key="1">
    <source>
        <dbReference type="SAM" id="MobiDB-lite"/>
    </source>
</evidence>